<reference evidence="2" key="1">
    <citation type="submission" date="2021-01" db="EMBL/GenBank/DDBJ databases">
        <authorList>
            <person name="Li R."/>
            <person name="Bekaert M."/>
        </authorList>
    </citation>
    <scope>NUCLEOTIDE SEQUENCE</scope>
    <source>
        <strain evidence="2">Farmed</strain>
    </source>
</reference>
<evidence type="ECO:0000313" key="2">
    <source>
        <dbReference type="EMBL" id="CAE1283509.1"/>
    </source>
</evidence>
<feature type="transmembrane region" description="Helical" evidence="1">
    <location>
        <begin position="23"/>
        <end position="43"/>
    </location>
</feature>
<dbReference type="OrthoDB" id="6365775at2759"/>
<sequence length="164" mass="17819">MSEGAPVFPSAPSSDESLISQPIIILTISIAVYLVLFVIIVMVRQCLLQRGFCAECFLCGKENEPTCLNCCAILSESCQCNIPTIESCLDTCCPKRKQMDCVDIILCQCCAGADYGNICNFGNCKCDCGCDPGCNQINCLCFQLNFMDETAQMAEAISSRPMIT</sequence>
<gene>
    <name evidence="2" type="ORF">SPHA_44088</name>
</gene>
<name>A0A812D2M5_ACAPH</name>
<proteinExistence type="predicted"/>
<dbReference type="AlphaFoldDB" id="A0A812D2M5"/>
<dbReference type="EMBL" id="CAHIKZ030002236">
    <property type="protein sequence ID" value="CAE1283509.1"/>
    <property type="molecule type" value="Genomic_DNA"/>
</dbReference>
<keyword evidence="1" id="KW-1133">Transmembrane helix</keyword>
<evidence type="ECO:0000313" key="3">
    <source>
        <dbReference type="Proteomes" id="UP000597762"/>
    </source>
</evidence>
<keyword evidence="1" id="KW-0472">Membrane</keyword>
<dbReference type="Proteomes" id="UP000597762">
    <property type="component" value="Unassembled WGS sequence"/>
</dbReference>
<accession>A0A812D2M5</accession>
<keyword evidence="3" id="KW-1185">Reference proteome</keyword>
<keyword evidence="1" id="KW-0812">Transmembrane</keyword>
<comment type="caution">
    <text evidence="2">The sequence shown here is derived from an EMBL/GenBank/DDBJ whole genome shotgun (WGS) entry which is preliminary data.</text>
</comment>
<protein>
    <submittedName>
        <fullName evidence="2">Uncharacterized protein</fullName>
    </submittedName>
</protein>
<evidence type="ECO:0000256" key="1">
    <source>
        <dbReference type="SAM" id="Phobius"/>
    </source>
</evidence>
<organism evidence="2 3">
    <name type="scientific">Acanthosepion pharaonis</name>
    <name type="common">Pharaoh cuttlefish</name>
    <name type="synonym">Sepia pharaonis</name>
    <dbReference type="NCBI Taxonomy" id="158019"/>
    <lineage>
        <taxon>Eukaryota</taxon>
        <taxon>Metazoa</taxon>
        <taxon>Spiralia</taxon>
        <taxon>Lophotrochozoa</taxon>
        <taxon>Mollusca</taxon>
        <taxon>Cephalopoda</taxon>
        <taxon>Coleoidea</taxon>
        <taxon>Decapodiformes</taxon>
        <taxon>Sepiida</taxon>
        <taxon>Sepiina</taxon>
        <taxon>Sepiidae</taxon>
        <taxon>Acanthosepion</taxon>
    </lineage>
</organism>